<dbReference type="PANTHER" id="PTHR30502:SF0">
    <property type="entry name" value="PHOSPHOENOLPYRUVATE CARBOXYLASE FAMILY PROTEIN"/>
    <property type="match status" value="1"/>
</dbReference>
<feature type="domain" description="HpcH/HpaI aldolase/citrate lyase" evidence="4">
    <location>
        <begin position="19"/>
        <end position="245"/>
    </location>
</feature>
<dbReference type="InterPro" id="IPR005000">
    <property type="entry name" value="Aldolase/citrate-lyase_domain"/>
</dbReference>
<dbReference type="GO" id="GO:0046872">
    <property type="term" value="F:metal ion binding"/>
    <property type="evidence" value="ECO:0007669"/>
    <property type="project" value="UniProtKB-KW"/>
</dbReference>
<evidence type="ECO:0000313" key="6">
    <source>
        <dbReference type="Proteomes" id="UP000252884"/>
    </source>
</evidence>
<organism evidence="5 6">
    <name type="scientific">Pseudorhodoferax soli</name>
    <dbReference type="NCBI Taxonomy" id="545864"/>
    <lineage>
        <taxon>Bacteria</taxon>
        <taxon>Pseudomonadati</taxon>
        <taxon>Pseudomonadota</taxon>
        <taxon>Betaproteobacteria</taxon>
        <taxon>Burkholderiales</taxon>
        <taxon>Comamonadaceae</taxon>
    </lineage>
</organism>
<dbReference type="Pfam" id="PF03328">
    <property type="entry name" value="HpcH_HpaI"/>
    <property type="match status" value="1"/>
</dbReference>
<dbReference type="PANTHER" id="PTHR30502">
    <property type="entry name" value="2-KETO-3-DEOXY-L-RHAMNONATE ALDOLASE"/>
    <property type="match status" value="1"/>
</dbReference>
<accession>A0A368YBD1</accession>
<name>A0A368YBD1_9BURK</name>
<keyword evidence="2" id="KW-0479">Metal-binding</keyword>
<keyword evidence="3" id="KW-0456">Lyase</keyword>
<dbReference type="GO" id="GO:0010124">
    <property type="term" value="P:phenylacetate catabolic process"/>
    <property type="evidence" value="ECO:0007669"/>
    <property type="project" value="InterPro"/>
</dbReference>
<dbReference type="InterPro" id="IPR015813">
    <property type="entry name" value="Pyrv/PenolPyrv_kinase-like_dom"/>
</dbReference>
<gene>
    <name evidence="5" type="ORF">DES41_10196</name>
</gene>
<dbReference type="Gene3D" id="3.20.20.60">
    <property type="entry name" value="Phosphoenolpyruvate-binding domains"/>
    <property type="match status" value="1"/>
</dbReference>
<dbReference type="GO" id="GO:0005737">
    <property type="term" value="C:cytoplasm"/>
    <property type="evidence" value="ECO:0007669"/>
    <property type="project" value="TreeGrafter"/>
</dbReference>
<comment type="similarity">
    <text evidence="1">Belongs to the HpcH/HpaI aldolase family.</text>
</comment>
<evidence type="ECO:0000256" key="1">
    <source>
        <dbReference type="ARBA" id="ARBA00005568"/>
    </source>
</evidence>
<dbReference type="Proteomes" id="UP000252884">
    <property type="component" value="Unassembled WGS sequence"/>
</dbReference>
<proteinExistence type="inferred from homology"/>
<evidence type="ECO:0000259" key="4">
    <source>
        <dbReference type="Pfam" id="PF03328"/>
    </source>
</evidence>
<dbReference type="OrthoDB" id="86160at2"/>
<evidence type="ECO:0000256" key="3">
    <source>
        <dbReference type="ARBA" id="ARBA00023239"/>
    </source>
</evidence>
<dbReference type="InterPro" id="IPR040442">
    <property type="entry name" value="Pyrv_kinase-like_dom_sf"/>
</dbReference>
<keyword evidence="6" id="KW-1185">Reference proteome</keyword>
<dbReference type="NCBIfam" id="TIGR02311">
    <property type="entry name" value="HpaI"/>
    <property type="match status" value="1"/>
</dbReference>
<sequence length="268" mass="27932">MNEHMRNPFKEALAAGQPQIGLWLSLAEAYTAEICATAGFDWLLVDGEHAPNDVRSILAQLQAVAPYRAQPVVRAVEGSTALVKQLLDIGACNLLVPMVDTAEQARAMVAATRYPPEGVRGVGSAIARASRWNTRTQYLDEANAEVCLLVQAETATALRNLDAICAVDGVDGVFIGPADLAASMGHRGNPGHPEVQSAIESGIATIVASGKAAGILTGDAALARRYLALGARFVAVGVEVSLLAQATRRLAADFGLGQDSAADGRSGY</sequence>
<protein>
    <submittedName>
        <fullName evidence="5">2,4-dihydroxyhept-2-enedioate aldolase</fullName>
    </submittedName>
</protein>
<dbReference type="EMBL" id="QPJK01000001">
    <property type="protein sequence ID" value="RCW75504.1"/>
    <property type="molecule type" value="Genomic_DNA"/>
</dbReference>
<dbReference type="GO" id="GO:0016832">
    <property type="term" value="F:aldehyde-lyase activity"/>
    <property type="evidence" value="ECO:0007669"/>
    <property type="project" value="TreeGrafter"/>
</dbReference>
<dbReference type="InterPro" id="IPR050251">
    <property type="entry name" value="HpcH-HpaI_aldolase"/>
</dbReference>
<comment type="caution">
    <text evidence="5">The sequence shown here is derived from an EMBL/GenBank/DDBJ whole genome shotgun (WGS) entry which is preliminary data.</text>
</comment>
<dbReference type="SUPFAM" id="SSF51621">
    <property type="entry name" value="Phosphoenolpyruvate/pyruvate domain"/>
    <property type="match status" value="1"/>
</dbReference>
<reference evidence="5 6" key="1">
    <citation type="submission" date="2018-07" db="EMBL/GenBank/DDBJ databases">
        <title>Genomic Encyclopedia of Type Strains, Phase IV (KMG-IV): sequencing the most valuable type-strain genomes for metagenomic binning, comparative biology and taxonomic classification.</title>
        <authorList>
            <person name="Goeker M."/>
        </authorList>
    </citation>
    <scope>NUCLEOTIDE SEQUENCE [LARGE SCALE GENOMIC DNA]</scope>
    <source>
        <strain evidence="5 6">DSM 21634</strain>
    </source>
</reference>
<dbReference type="InterPro" id="IPR012689">
    <property type="entry name" value="HpaI"/>
</dbReference>
<dbReference type="FunFam" id="3.20.20.60:FF:000004">
    <property type="entry name" value="5-keto-4-deoxy-D-glucarate aldolase"/>
    <property type="match status" value="1"/>
</dbReference>
<evidence type="ECO:0000256" key="2">
    <source>
        <dbReference type="ARBA" id="ARBA00022723"/>
    </source>
</evidence>
<dbReference type="AlphaFoldDB" id="A0A368YBD1"/>
<evidence type="ECO:0000313" key="5">
    <source>
        <dbReference type="EMBL" id="RCW75504.1"/>
    </source>
</evidence>